<accession>E3T5I4</accession>
<evidence type="ECO:0000256" key="3">
    <source>
        <dbReference type="ARBA" id="ARBA00022964"/>
    </source>
</evidence>
<keyword evidence="7" id="KW-1185">Reference proteome</keyword>
<evidence type="ECO:0000313" key="6">
    <source>
        <dbReference type="EMBL" id="ADO67447.1"/>
    </source>
</evidence>
<gene>
    <name evidence="6" type="ORF">crov413</name>
</gene>
<keyword evidence="2" id="KW-0479">Metal-binding</keyword>
<dbReference type="SUPFAM" id="SSF51182">
    <property type="entry name" value="RmlC-like cupins"/>
    <property type="match status" value="1"/>
</dbReference>
<dbReference type="GeneID" id="9887816"/>
<reference evidence="6 7" key="1">
    <citation type="journal article" date="2010" name="Proc. Natl. Acad. Sci. U.S.A.">
        <title>Giant virus with a remarkable complement of genes infects marine zooplankton.</title>
        <authorList>
            <person name="Fischer M.G."/>
            <person name="Allen M.J."/>
            <person name="Wilson W.H."/>
            <person name="Suttle C.A."/>
        </authorList>
    </citation>
    <scope>NUCLEOTIDE SEQUENCE [LARGE SCALE GENOMIC DNA]</scope>
    <source>
        <strain evidence="6 7">BV-PW1</strain>
    </source>
</reference>
<keyword evidence="5" id="KW-0408">Iron</keyword>
<keyword evidence="4" id="KW-0560">Oxidoreductase</keyword>
<dbReference type="InterPro" id="IPR010300">
    <property type="entry name" value="CDO_1"/>
</dbReference>
<dbReference type="RefSeq" id="YP_003970046.1">
    <property type="nucleotide sequence ID" value="NC_014637.1"/>
</dbReference>
<evidence type="ECO:0000256" key="1">
    <source>
        <dbReference type="ARBA" id="ARBA00006622"/>
    </source>
</evidence>
<organism evidence="6 7">
    <name type="scientific">Cafeteria roenbergensis virus (strain BV-PW1)</name>
    <name type="common">CroV</name>
    <dbReference type="NCBI Taxonomy" id="693272"/>
    <lineage>
        <taxon>Viruses</taxon>
        <taxon>Varidnaviria</taxon>
        <taxon>Bamfordvirae</taxon>
        <taxon>Nucleocytoviricota</taxon>
        <taxon>Megaviricetes</taxon>
        <taxon>Imitervirales</taxon>
        <taxon>Mimiviridae</taxon>
        <taxon>Aliimimivirinae</taxon>
        <taxon>Rheavirus</taxon>
        <taxon>Rheavirus sinusmexicani</taxon>
    </lineage>
</organism>
<evidence type="ECO:0000256" key="4">
    <source>
        <dbReference type="ARBA" id="ARBA00023002"/>
    </source>
</evidence>
<evidence type="ECO:0000313" key="7">
    <source>
        <dbReference type="Proteomes" id="UP000029781"/>
    </source>
</evidence>
<dbReference type="OrthoDB" id="39503at10239"/>
<keyword evidence="3 6" id="KW-0223">Dioxygenase</keyword>
<sequence>MNIQKTEHLAFLISNHLKNKKLNTFPLEKFTLKNYSKLFTFVENNYNRNIVYRNKQFEIVTIYWDEKSKSPFHSHPEQGCILKVISGTLKENLLLNNNEMKVNILNKDNTSYLDNSIGIHQIEALKPTKSIHIYSPPGFYDCKK</sequence>
<comment type="similarity">
    <text evidence="1">Belongs to the cysteine dioxygenase family.</text>
</comment>
<dbReference type="Pfam" id="PF05995">
    <property type="entry name" value="CDO_I"/>
    <property type="match status" value="1"/>
</dbReference>
<dbReference type="EMBL" id="GU244497">
    <property type="protein sequence ID" value="ADO67447.1"/>
    <property type="molecule type" value="Genomic_DNA"/>
</dbReference>
<dbReference type="PANTHER" id="PTHR12918">
    <property type="entry name" value="CYSTEINE DIOXYGENASE"/>
    <property type="match status" value="1"/>
</dbReference>
<dbReference type="PANTHER" id="PTHR12918:SF1">
    <property type="entry name" value="CYSTEINE DIOXYGENASE TYPE 1"/>
    <property type="match status" value="1"/>
</dbReference>
<protein>
    <submittedName>
        <fullName evidence="6">Putative type I cysteine dioxygenase</fullName>
    </submittedName>
</protein>
<dbReference type="Gene3D" id="2.60.120.10">
    <property type="entry name" value="Jelly Rolls"/>
    <property type="match status" value="1"/>
</dbReference>
<dbReference type="GO" id="GO:0016702">
    <property type="term" value="F:oxidoreductase activity, acting on single donors with incorporation of molecular oxygen, incorporation of two atoms of oxygen"/>
    <property type="evidence" value="ECO:0007669"/>
    <property type="project" value="InterPro"/>
</dbReference>
<organismHost>
    <name type="scientific">Cafeteria roenbergensis</name>
    <name type="common">Marine flagellate</name>
    <dbReference type="NCBI Taxonomy" id="33653"/>
</organismHost>
<name>E3T5I4_CROVB</name>
<dbReference type="InterPro" id="IPR011051">
    <property type="entry name" value="RmlC_Cupin_sf"/>
</dbReference>
<dbReference type="KEGG" id="vg:9887816"/>
<evidence type="ECO:0000256" key="5">
    <source>
        <dbReference type="ARBA" id="ARBA00023004"/>
    </source>
</evidence>
<proteinExistence type="inferred from homology"/>
<evidence type="ECO:0000256" key="2">
    <source>
        <dbReference type="ARBA" id="ARBA00022723"/>
    </source>
</evidence>
<dbReference type="Proteomes" id="UP000029781">
    <property type="component" value="Segment"/>
</dbReference>
<dbReference type="InterPro" id="IPR014710">
    <property type="entry name" value="RmlC-like_jellyroll"/>
</dbReference>
<dbReference type="GO" id="GO:0008198">
    <property type="term" value="F:ferrous iron binding"/>
    <property type="evidence" value="ECO:0007669"/>
    <property type="project" value="TreeGrafter"/>
</dbReference>
<dbReference type="CDD" id="cd10548">
    <property type="entry name" value="cupin_CDO"/>
    <property type="match status" value="1"/>
</dbReference>